<name>A0A9D1CUX7_9FIRM</name>
<reference evidence="1" key="2">
    <citation type="journal article" date="2021" name="PeerJ">
        <title>Extensive microbial diversity within the chicken gut microbiome revealed by metagenomics and culture.</title>
        <authorList>
            <person name="Gilroy R."/>
            <person name="Ravi A."/>
            <person name="Getino M."/>
            <person name="Pursley I."/>
            <person name="Horton D.L."/>
            <person name="Alikhan N.F."/>
            <person name="Baker D."/>
            <person name="Gharbi K."/>
            <person name="Hall N."/>
            <person name="Watson M."/>
            <person name="Adriaenssens E.M."/>
            <person name="Foster-Nyarko E."/>
            <person name="Jarju S."/>
            <person name="Secka A."/>
            <person name="Antonio M."/>
            <person name="Oren A."/>
            <person name="Chaudhuri R.R."/>
            <person name="La Ragione R."/>
            <person name="Hildebrand F."/>
            <person name="Pallen M.J."/>
        </authorList>
    </citation>
    <scope>NUCLEOTIDE SEQUENCE</scope>
    <source>
        <strain evidence="1">ChiSjej1B19-3389</strain>
    </source>
</reference>
<dbReference type="EMBL" id="DVFW01000042">
    <property type="protein sequence ID" value="HIQ81186.1"/>
    <property type="molecule type" value="Genomic_DNA"/>
</dbReference>
<organism evidence="1 2">
    <name type="scientific">Candidatus Scatavimonas merdigallinarum</name>
    <dbReference type="NCBI Taxonomy" id="2840914"/>
    <lineage>
        <taxon>Bacteria</taxon>
        <taxon>Bacillati</taxon>
        <taxon>Bacillota</taxon>
        <taxon>Clostridia</taxon>
        <taxon>Eubacteriales</taxon>
        <taxon>Oscillospiraceae</taxon>
        <taxon>Oscillospiraceae incertae sedis</taxon>
        <taxon>Candidatus Scatavimonas</taxon>
    </lineage>
</organism>
<dbReference type="AlphaFoldDB" id="A0A9D1CUX7"/>
<proteinExistence type="predicted"/>
<reference evidence="1" key="1">
    <citation type="submission" date="2020-10" db="EMBL/GenBank/DDBJ databases">
        <authorList>
            <person name="Gilroy R."/>
        </authorList>
    </citation>
    <scope>NUCLEOTIDE SEQUENCE</scope>
    <source>
        <strain evidence="1">ChiSjej1B19-3389</strain>
    </source>
</reference>
<sequence>MYRVSPRKKTPHIYKTVYLPEALADKIEEVSIKNDTSFNFALVSILEKTLFPEQPENRCVK</sequence>
<dbReference type="Proteomes" id="UP000886787">
    <property type="component" value="Unassembled WGS sequence"/>
</dbReference>
<protein>
    <recommendedName>
        <fullName evidence="3">Arc-like DNA binding domain-containing protein</fullName>
    </recommendedName>
</protein>
<comment type="caution">
    <text evidence="1">The sequence shown here is derived from an EMBL/GenBank/DDBJ whole genome shotgun (WGS) entry which is preliminary data.</text>
</comment>
<evidence type="ECO:0000313" key="2">
    <source>
        <dbReference type="Proteomes" id="UP000886787"/>
    </source>
</evidence>
<gene>
    <name evidence="1" type="ORF">IAD32_07905</name>
</gene>
<evidence type="ECO:0000313" key="1">
    <source>
        <dbReference type="EMBL" id="HIQ81186.1"/>
    </source>
</evidence>
<accession>A0A9D1CUX7</accession>
<evidence type="ECO:0008006" key="3">
    <source>
        <dbReference type="Google" id="ProtNLM"/>
    </source>
</evidence>